<gene>
    <name evidence="3" type="primary">yjcG</name>
    <name evidence="3" type="ORF">GCM10010916_28480</name>
</gene>
<comment type="caution">
    <text evidence="3">The sequence shown here is derived from an EMBL/GenBank/DDBJ whole genome shotgun (WGS) entry which is preliminary data.</text>
</comment>
<evidence type="ECO:0000256" key="1">
    <source>
        <dbReference type="ARBA" id="ARBA00022801"/>
    </source>
</evidence>
<name>A0A917FX61_9BACL</name>
<comment type="similarity">
    <text evidence="2">Belongs to the 2H phosphoesterase superfamily. YjcG family.</text>
</comment>
<accession>A0A917FX61</accession>
<reference evidence="3" key="1">
    <citation type="journal article" date="2014" name="Int. J. Syst. Evol. Microbiol.">
        <title>Complete genome sequence of Corynebacterium casei LMG S-19264T (=DSM 44701T), isolated from a smear-ripened cheese.</title>
        <authorList>
            <consortium name="US DOE Joint Genome Institute (JGI-PGF)"/>
            <person name="Walter F."/>
            <person name="Albersmeier A."/>
            <person name="Kalinowski J."/>
            <person name="Ruckert C."/>
        </authorList>
    </citation>
    <scope>NUCLEOTIDE SEQUENCE</scope>
    <source>
        <strain evidence="3">CGMCC 1.12987</strain>
    </source>
</reference>
<dbReference type="NCBIfam" id="NF010223">
    <property type="entry name" value="PRK13679.1"/>
    <property type="match status" value="1"/>
</dbReference>
<dbReference type="AlphaFoldDB" id="A0A917FX61"/>
<organism evidence="3 4">
    <name type="scientific">Paenibacillus abyssi</name>
    <dbReference type="NCBI Taxonomy" id="1340531"/>
    <lineage>
        <taxon>Bacteria</taxon>
        <taxon>Bacillati</taxon>
        <taxon>Bacillota</taxon>
        <taxon>Bacilli</taxon>
        <taxon>Bacillales</taxon>
        <taxon>Paenibacillaceae</taxon>
        <taxon>Paenibacillus</taxon>
    </lineage>
</organism>
<dbReference type="PANTHER" id="PTHR40037:SF1">
    <property type="entry name" value="PHOSPHOESTERASE SAOUHSC_00951-RELATED"/>
    <property type="match status" value="1"/>
</dbReference>
<keyword evidence="1 2" id="KW-0378">Hydrolase</keyword>
<proteinExistence type="inferred from homology"/>
<dbReference type="RefSeq" id="WP_188531733.1">
    <property type="nucleotide sequence ID" value="NZ_BMGR01000009.1"/>
</dbReference>
<evidence type="ECO:0000256" key="2">
    <source>
        <dbReference type="HAMAP-Rule" id="MF_01444"/>
    </source>
</evidence>
<dbReference type="Proteomes" id="UP000644756">
    <property type="component" value="Unassembled WGS sequence"/>
</dbReference>
<dbReference type="Pfam" id="PF13563">
    <property type="entry name" value="2_5_RNA_ligase2"/>
    <property type="match status" value="1"/>
</dbReference>
<evidence type="ECO:0000313" key="3">
    <source>
        <dbReference type="EMBL" id="GGG09916.1"/>
    </source>
</evidence>
<dbReference type="HAMAP" id="MF_01444">
    <property type="entry name" value="2H_phosphoesterase_YjcG"/>
    <property type="match status" value="1"/>
</dbReference>
<reference evidence="3" key="2">
    <citation type="submission" date="2020-09" db="EMBL/GenBank/DDBJ databases">
        <authorList>
            <person name="Sun Q."/>
            <person name="Zhou Y."/>
        </authorList>
    </citation>
    <scope>NUCLEOTIDE SEQUENCE</scope>
    <source>
        <strain evidence="3">CGMCC 1.12987</strain>
    </source>
</reference>
<feature type="active site" description="Proton donor" evidence="2">
    <location>
        <position position="34"/>
    </location>
</feature>
<dbReference type="InterPro" id="IPR009097">
    <property type="entry name" value="Cyclic_Pdiesterase"/>
</dbReference>
<dbReference type="EC" id="3.1.-.-" evidence="2"/>
<protein>
    <recommendedName>
        <fullName evidence="2">Putative phosphoesterase GCM10010916_28480</fullName>
        <ecNumber evidence="2">3.1.-.-</ecNumber>
    </recommendedName>
</protein>
<feature type="short sequence motif" description="HXTX 2" evidence="2">
    <location>
        <begin position="116"/>
        <end position="119"/>
    </location>
</feature>
<feature type="active site" description="Proton acceptor" evidence="2">
    <location>
        <position position="116"/>
    </location>
</feature>
<dbReference type="SUPFAM" id="SSF55144">
    <property type="entry name" value="LigT-like"/>
    <property type="match status" value="1"/>
</dbReference>
<dbReference type="PANTHER" id="PTHR40037">
    <property type="entry name" value="PHOSPHOESTERASE YJCG-RELATED"/>
    <property type="match status" value="1"/>
</dbReference>
<dbReference type="Gene3D" id="3.90.1140.10">
    <property type="entry name" value="Cyclic phosphodiesterase"/>
    <property type="match status" value="1"/>
</dbReference>
<evidence type="ECO:0000313" key="4">
    <source>
        <dbReference type="Proteomes" id="UP000644756"/>
    </source>
</evidence>
<dbReference type="EMBL" id="BMGR01000009">
    <property type="protein sequence ID" value="GGG09916.1"/>
    <property type="molecule type" value="Genomic_DNA"/>
</dbReference>
<dbReference type="GO" id="GO:0016788">
    <property type="term" value="F:hydrolase activity, acting on ester bonds"/>
    <property type="evidence" value="ECO:0007669"/>
    <property type="project" value="UniProtKB-UniRule"/>
</dbReference>
<dbReference type="InterPro" id="IPR050580">
    <property type="entry name" value="2H_phosphoesterase_YjcG-like"/>
</dbReference>
<dbReference type="InterPro" id="IPR022932">
    <property type="entry name" value="YjcG"/>
</dbReference>
<feature type="short sequence motif" description="HXTX 1" evidence="2">
    <location>
        <begin position="34"/>
        <end position="37"/>
    </location>
</feature>
<sequence length="170" mass="20083">MNFGIVAFPSKPVQDFANSLRKRYDPHYSSIQPHMTIREGELWDETQLEHAIQHMEEITKRWAPFHVRYNRVSTFYPVNHVIYMALEDPLPMIRFQEAINSGPLSYNRTNYVYVPHLTLGQQLSADELHDVYASLRHKALDFTNIVDRIHLLYQTENMAWTAYQSFLLRG</sequence>
<keyword evidence="4" id="KW-1185">Reference proteome</keyword>